<evidence type="ECO:0000313" key="2">
    <source>
        <dbReference type="Proteomes" id="UP000284605"/>
    </source>
</evidence>
<comment type="caution">
    <text evidence="1">The sequence shown here is derived from an EMBL/GenBank/DDBJ whole genome shotgun (WGS) entry which is preliminary data.</text>
</comment>
<keyword evidence="2" id="KW-1185">Reference proteome</keyword>
<reference evidence="1 2" key="1">
    <citation type="submission" date="2018-09" db="EMBL/GenBank/DDBJ databases">
        <authorList>
            <person name="Zhu H."/>
        </authorList>
    </citation>
    <scope>NUCLEOTIDE SEQUENCE [LARGE SCALE GENOMIC DNA]</scope>
    <source>
        <strain evidence="1 2">K1W22B-8</strain>
    </source>
</reference>
<evidence type="ECO:0000313" key="1">
    <source>
        <dbReference type="EMBL" id="RJF90103.1"/>
    </source>
</evidence>
<proteinExistence type="predicted"/>
<dbReference type="AlphaFoldDB" id="A0A418WJ89"/>
<dbReference type="Proteomes" id="UP000284605">
    <property type="component" value="Unassembled WGS sequence"/>
</dbReference>
<sequence>MAFDPDDRPRPKVLITIEQIALDPLSIEDLAARIAACRDEITRCEAAIEKKRATRDAAAAFFKT</sequence>
<gene>
    <name evidence="1" type="ORF">D3874_20435</name>
</gene>
<organism evidence="1 2">
    <name type="scientific">Oleomonas cavernae</name>
    <dbReference type="NCBI Taxonomy" id="2320859"/>
    <lineage>
        <taxon>Bacteria</taxon>
        <taxon>Pseudomonadati</taxon>
        <taxon>Pseudomonadota</taxon>
        <taxon>Alphaproteobacteria</taxon>
        <taxon>Acetobacterales</taxon>
        <taxon>Acetobacteraceae</taxon>
        <taxon>Oleomonas</taxon>
    </lineage>
</organism>
<dbReference type="RefSeq" id="WP_119782407.1">
    <property type="nucleotide sequence ID" value="NZ_QYUK01000011.1"/>
</dbReference>
<dbReference type="InterPro" id="IPR009579">
    <property type="entry name" value="DUF1192"/>
</dbReference>
<protein>
    <submittedName>
        <fullName evidence="1">DUF1192 domain-containing protein</fullName>
    </submittedName>
</protein>
<dbReference type="OrthoDB" id="7872350at2"/>
<accession>A0A418WJ89</accession>
<dbReference type="Pfam" id="PF06698">
    <property type="entry name" value="DUF1192"/>
    <property type="match status" value="1"/>
</dbReference>
<name>A0A418WJ89_9PROT</name>
<dbReference type="EMBL" id="QYUK01000011">
    <property type="protein sequence ID" value="RJF90103.1"/>
    <property type="molecule type" value="Genomic_DNA"/>
</dbReference>